<feature type="compositionally biased region" description="Gly residues" evidence="1">
    <location>
        <begin position="96"/>
        <end position="108"/>
    </location>
</feature>
<feature type="compositionally biased region" description="Basic and acidic residues" evidence="1">
    <location>
        <begin position="129"/>
        <end position="145"/>
    </location>
</feature>
<feature type="region of interest" description="Disordered" evidence="1">
    <location>
        <begin position="1500"/>
        <end position="1571"/>
    </location>
</feature>
<feature type="region of interest" description="Disordered" evidence="1">
    <location>
        <begin position="1674"/>
        <end position="1726"/>
    </location>
</feature>
<organism evidence="2 3">
    <name type="scientific">Morus notabilis</name>
    <dbReference type="NCBI Taxonomy" id="981085"/>
    <lineage>
        <taxon>Eukaryota</taxon>
        <taxon>Viridiplantae</taxon>
        <taxon>Streptophyta</taxon>
        <taxon>Embryophyta</taxon>
        <taxon>Tracheophyta</taxon>
        <taxon>Spermatophyta</taxon>
        <taxon>Magnoliopsida</taxon>
        <taxon>eudicotyledons</taxon>
        <taxon>Gunneridae</taxon>
        <taxon>Pentapetalae</taxon>
        <taxon>rosids</taxon>
        <taxon>fabids</taxon>
        <taxon>Rosales</taxon>
        <taxon>Moraceae</taxon>
        <taxon>Moreae</taxon>
        <taxon>Morus</taxon>
    </lineage>
</organism>
<feature type="compositionally biased region" description="Polar residues" evidence="1">
    <location>
        <begin position="2396"/>
        <end position="2409"/>
    </location>
</feature>
<feature type="compositionally biased region" description="Basic and acidic residues" evidence="1">
    <location>
        <begin position="1003"/>
        <end position="1012"/>
    </location>
</feature>
<feature type="compositionally biased region" description="Basic and acidic residues" evidence="1">
    <location>
        <begin position="693"/>
        <end position="708"/>
    </location>
</feature>
<feature type="compositionally biased region" description="Polar residues" evidence="1">
    <location>
        <begin position="448"/>
        <end position="457"/>
    </location>
</feature>
<feature type="compositionally biased region" description="Low complexity" evidence="1">
    <location>
        <begin position="1586"/>
        <end position="1603"/>
    </location>
</feature>
<feature type="region of interest" description="Disordered" evidence="1">
    <location>
        <begin position="639"/>
        <end position="755"/>
    </location>
</feature>
<feature type="region of interest" description="Disordered" evidence="1">
    <location>
        <begin position="1585"/>
        <end position="1638"/>
    </location>
</feature>
<feature type="compositionally biased region" description="Basic and acidic residues" evidence="1">
    <location>
        <begin position="315"/>
        <end position="327"/>
    </location>
</feature>
<feature type="compositionally biased region" description="Polar residues" evidence="1">
    <location>
        <begin position="262"/>
        <end position="280"/>
    </location>
</feature>
<feature type="compositionally biased region" description="Low complexity" evidence="1">
    <location>
        <begin position="2084"/>
        <end position="2097"/>
    </location>
</feature>
<feature type="compositionally biased region" description="Low complexity" evidence="1">
    <location>
        <begin position="72"/>
        <end position="84"/>
    </location>
</feature>
<accession>W9R7C3</accession>
<feature type="compositionally biased region" description="Basic and acidic residues" evidence="1">
    <location>
        <begin position="462"/>
        <end position="480"/>
    </location>
</feature>
<feature type="compositionally biased region" description="Polar residues" evidence="1">
    <location>
        <begin position="1506"/>
        <end position="1517"/>
    </location>
</feature>
<feature type="compositionally biased region" description="Polar residues" evidence="1">
    <location>
        <begin position="1701"/>
        <end position="1717"/>
    </location>
</feature>
<feature type="compositionally biased region" description="Basic and acidic residues" evidence="1">
    <location>
        <begin position="973"/>
        <end position="983"/>
    </location>
</feature>
<feature type="compositionally biased region" description="Polar residues" evidence="1">
    <location>
        <begin position="2354"/>
        <end position="2380"/>
    </location>
</feature>
<feature type="region of interest" description="Disordered" evidence="1">
    <location>
        <begin position="968"/>
        <end position="1098"/>
    </location>
</feature>
<protein>
    <submittedName>
        <fullName evidence="2">Uncharacterized protein</fullName>
    </submittedName>
</protein>
<feature type="compositionally biased region" description="Basic and acidic residues" evidence="1">
    <location>
        <begin position="349"/>
        <end position="361"/>
    </location>
</feature>
<feature type="compositionally biased region" description="Polar residues" evidence="1">
    <location>
        <begin position="2305"/>
        <end position="2344"/>
    </location>
</feature>
<dbReference type="EMBL" id="KE344672">
    <property type="protein sequence ID" value="EXB75079.1"/>
    <property type="molecule type" value="Genomic_DNA"/>
</dbReference>
<dbReference type="Proteomes" id="UP000030645">
    <property type="component" value="Unassembled WGS sequence"/>
</dbReference>
<dbReference type="PANTHER" id="PTHR31780">
    <property type="entry name" value="STRESS RESPONSE PROTEIN NST1-RELATED"/>
    <property type="match status" value="1"/>
</dbReference>
<keyword evidence="3" id="KW-1185">Reference proteome</keyword>
<reference evidence="3" key="1">
    <citation type="submission" date="2013-01" db="EMBL/GenBank/DDBJ databases">
        <title>Draft Genome Sequence of a Mulberry Tree, Morus notabilis C.K. Schneid.</title>
        <authorList>
            <person name="He N."/>
            <person name="Zhao S."/>
        </authorList>
    </citation>
    <scope>NUCLEOTIDE SEQUENCE</scope>
</reference>
<feature type="compositionally biased region" description="Basic residues" evidence="1">
    <location>
        <begin position="1688"/>
        <end position="1700"/>
    </location>
</feature>
<feature type="region of interest" description="Disordered" evidence="1">
    <location>
        <begin position="2396"/>
        <end position="2469"/>
    </location>
</feature>
<feature type="compositionally biased region" description="Basic and acidic residues" evidence="1">
    <location>
        <begin position="639"/>
        <end position="684"/>
    </location>
</feature>
<feature type="compositionally biased region" description="Basic and acidic residues" evidence="1">
    <location>
        <begin position="1604"/>
        <end position="1634"/>
    </location>
</feature>
<dbReference type="STRING" id="981085.W9R7C3"/>
<feature type="region of interest" description="Disordered" evidence="1">
    <location>
        <begin position="1457"/>
        <end position="1486"/>
    </location>
</feature>
<feature type="region of interest" description="Disordered" evidence="1">
    <location>
        <begin position="1835"/>
        <end position="1870"/>
    </location>
</feature>
<feature type="compositionally biased region" description="Basic and acidic residues" evidence="1">
    <location>
        <begin position="369"/>
        <end position="389"/>
    </location>
</feature>
<evidence type="ECO:0000313" key="2">
    <source>
        <dbReference type="EMBL" id="EXB75079.1"/>
    </source>
</evidence>
<evidence type="ECO:0000313" key="3">
    <source>
        <dbReference type="Proteomes" id="UP000030645"/>
    </source>
</evidence>
<feature type="compositionally biased region" description="Basic and acidic residues" evidence="1">
    <location>
        <begin position="1674"/>
        <end position="1687"/>
    </location>
</feature>
<feature type="compositionally biased region" description="Basic and acidic residues" evidence="1">
    <location>
        <begin position="1526"/>
        <end position="1540"/>
    </location>
</feature>
<evidence type="ECO:0000256" key="1">
    <source>
        <dbReference type="SAM" id="MobiDB-lite"/>
    </source>
</evidence>
<feature type="compositionally biased region" description="Low complexity" evidence="1">
    <location>
        <begin position="163"/>
        <end position="180"/>
    </location>
</feature>
<gene>
    <name evidence="2" type="ORF">L484_002709</name>
</gene>
<dbReference type="CDD" id="cd22249">
    <property type="entry name" value="UDM1_RNF168_RNF169-like"/>
    <property type="match status" value="1"/>
</dbReference>
<feature type="compositionally biased region" description="Low complexity" evidence="1">
    <location>
        <begin position="987"/>
        <end position="996"/>
    </location>
</feature>
<sequence>MANPGVGTKFVSVNLNKSYGQPSNHHHQHNHPHNPGSYGSNRGRVGGYGSGGGGGGGMVVLSRPRSSQKAGPKLSVPSPLNLPSLRKEHEKFDSLGTGGGPAGGGIAGGSSRPTSSGMGWTKLGAVALQEKEGLGSDHHGADGNDKGLNGVDGVIKGSSAYVPPSARPGAVGSSAPASAPAFPPLEKAPVLRGEDFPSLRAALPSASGAAQKQKDALNQNQKQKQVAGEEPFNGQRNGSHLSTPVDMRPPSHSSRVGIGNGVNENVETNSVGGSRATEQVQKQEEYFPGPLPLVRLNPRSDWADDERDTSYGLTDRGRDHGFPKSEAYWDRDFDMPRVNVLPHKLARNTSERWGQRDDETGKVTSSEVPKGDPYSRDVRAPSREGREGISWKTSNLPKDGSGVAEVGAGPSSLNREMYKENKYTPSLFRENAHDDFGKRYVGYGQGGKQSWHNTTDSLGARGADRTRVRYGSEQHNRYRDSALQNSSVSKSSYSSNGRGTLVNDPILNFGKEKRFFSKSEKPYVEDPFGTTGFDNRDPFSGGLLGVVKRKKDVHKQTDFHDPVRESFEAELERVQKMQEQERRRIIEEQERALELARREGEERARLAREQEDRQRRLEEEAREAAWRAEQERLEAMRRAEEQRITREEEKRRIFIEEERRKQAAKQKLLELEERMAKRRSEDTKSGTSSSALADEKSSLTGKEKDFSRTAEVGDWEEGERMVERVTTSASSDSSSLNRPMDMGSRSHFSRDNSGFVDRGKPVNSWRRDAYENGNSSTVLIQDQDVGHHSPRRDASVGGRSYSRKEFFGGAGFMPPRTYHKGGISEPQMDDFNHLKAQRWNLPGGGEHFSRNVELDSEIHDHLVDGWGPGRTRGNSYSQYPDRGYPNSEVDGPYSFGRSRTMRQPHVLPPPSLAAMHKATYRGEIERPGPSNFIDSEMQYNHATRTELTTQTAYESSHLENPRQPEMINAQQENEQKLDGKSSPRCDSQSSLSVSSPPSSPTHLSHDDLDVSRESSVLSDEGAGKDGSLSGLENEPVVLPPNAGKENLMTAENSVSMGEDEEWDVDNDEQLQEQEEYDEDEDGYQEEDEVHEGDDENVDLPQQFEDMHLEEKGSLDMMENLVLGFNEGVEVGMPNDDLERDLRNNESAFAVPPVSSSIVEEQKSFDGIRGHAETLQPLDGYAQVTIDSSSRMFQETEKAMQDLVIQQNNTPHLTAESKLLDHADASSSSGPSQHPVISPVNLASHSSGQAVISSVSAVPNQAEVPVKLQFGLFSGPSLIPSPVPAIQIGSIQMPLHLHPQVDPSLTHMHPSQPPLFQFGQLRYTSPISQGVVPLAHQSMSFVQPNVPSSFSFNQTPGGPLPIQPGQYSSQSFAKNDAILMSVDNKTGIAPRQLDVSQGNLKENNSFPARENTETPVMVQRGRSEISYIGDNNSRSESGVEAGDEGLKTYSALPINLEAEGQPQTGSTLPVMKEKDQSGTKAHGSVSSGRGKRYIFAVKNSGARSYPASESTRTETNGYQRRPRRNIPRTEFRVRESVDKRQSAGLVSPDDPGLEEKSNATGKGPGISVKTGPRKVVLSHKVSKQTLESEISSSALLSSRQIDSSSRVEKGSGKESSLKGQDVPRSREGKLKRNVSEGDVDAPLQSGIVRVFEQPGIEAPSDEDDFIEVRSKRQMLNDRREQREKEIKAKSRVTKLPRKSRSNFKSTPLANSGKVSASSGGEAANNIRPDFVTTEGRGLTNPELSTGFNTSLVSQPLAPIGTPAVKSDSQTNRPIQTSSQSVVSAAAKNIGSSLVFDNKAKVLDNVQTSSNSWGNSRINHQQVMALTQTQLDEAMKPGQFDPRASVGNQTSSVSDSSMTSSSILTKDKPFSSTASPINSLLAGEKIQFGAVTSPTILPHSSRAVSHGIGPPGPCRSEVQLTHNLGGAENDCDLLFDKEKHITKSCVHLEDSEAEAEAEAAASAVAVAAISNDEIVGNGLGTCSVSVTDTKTFGGAGIDGITAGGANDQRFSCQSRGEESLSVSLPADLSVETPPISLWPPLPSPHNSSSQMLSHFPGGPPSHFPFYEMNPMMGGPVFAFGPHDESASTTQSQSQKSTAPSPAPVGAWQQCHSGVDSFYGPPAGFTGPFISPPGGIPGVQGPPHMVVYNHFAPVGQFGQVGLSFMGTTYIPSGKQPDWKHSPVSSAMVVGEGEINNLNMVSGQRNPTNMPTPIQHLAPGSPLLPMASPLAMFDVSPFQVNIQSVGMKVYATWSLNDCQFLTPCFWVKSSPDMSVQARWPHVPASSLQSVPMSMPLQQAADGVLPSKLSHPSSVDQSLNTNRFPGSRNSTPSDKNRSYPVTTDATVTQLPDELGLVDPSSSTSNGISTQNVVPKSSSVSTSLDTGKSDVVAQNAISNVSGQNASSNLKTQPSQHKNHISSHQYGHSSGYSYHRGGGASQRNNSAGEWTHRRMGFQGRNQSLGGEKGYHSSKMKQIYVAKQTSTGSSTAS</sequence>
<proteinExistence type="predicted"/>
<dbReference type="PANTHER" id="PTHR31780:SF10">
    <property type="entry name" value="LD36051P"/>
    <property type="match status" value="1"/>
</dbReference>
<feature type="region of interest" description="Disordered" evidence="1">
    <location>
        <begin position="596"/>
        <end position="624"/>
    </location>
</feature>
<feature type="compositionally biased region" description="Low complexity" evidence="1">
    <location>
        <begin position="1849"/>
        <end position="1860"/>
    </location>
</feature>
<dbReference type="InterPro" id="IPR051195">
    <property type="entry name" value="Fungal_stress_NST1"/>
</dbReference>
<feature type="compositionally biased region" description="Gly residues" evidence="1">
    <location>
        <begin position="44"/>
        <end position="58"/>
    </location>
</feature>
<feature type="region of interest" description="Disordered" evidence="1">
    <location>
        <begin position="446"/>
        <end position="504"/>
    </location>
</feature>
<feature type="region of interest" description="Disordered" evidence="1">
    <location>
        <begin position="2074"/>
        <end position="2104"/>
    </location>
</feature>
<feature type="compositionally biased region" description="Low complexity" evidence="1">
    <location>
        <begin position="486"/>
        <end position="495"/>
    </location>
</feature>
<feature type="compositionally biased region" description="Low complexity" evidence="1">
    <location>
        <begin position="2415"/>
        <end position="2428"/>
    </location>
</feature>
<feature type="region of interest" description="Disordered" evidence="1">
    <location>
        <begin position="1"/>
        <end position="327"/>
    </location>
</feature>
<feature type="compositionally biased region" description="Acidic residues" evidence="1">
    <location>
        <begin position="1057"/>
        <end position="1097"/>
    </location>
</feature>
<feature type="region of interest" description="Disordered" evidence="1">
    <location>
        <begin position="2298"/>
        <end position="2381"/>
    </location>
</feature>
<feature type="region of interest" description="Disordered" evidence="1">
    <location>
        <begin position="349"/>
        <end position="409"/>
    </location>
</feature>
<feature type="compositionally biased region" description="Low complexity" evidence="1">
    <location>
        <begin position="33"/>
        <end position="43"/>
    </location>
</feature>
<name>W9R7C3_9ROSA</name>
<dbReference type="eggNOG" id="ENOG502QQWT">
    <property type="taxonomic scope" value="Eukaryota"/>
</dbReference>